<dbReference type="InterPro" id="IPR036527">
    <property type="entry name" value="SCP2_sterol-bd_dom_sf"/>
</dbReference>
<accession>F0W1N4</accession>
<dbReference type="Gene3D" id="3.30.1050.10">
    <property type="entry name" value="SCP2 sterol-binding domain"/>
    <property type="match status" value="1"/>
</dbReference>
<name>F0W1N4_9STRA</name>
<proteinExistence type="predicted"/>
<protein>
    <submittedName>
        <fullName evidence="1">Uncharacterized protein AlNc14C7G974</fullName>
    </submittedName>
</protein>
<reference evidence="1" key="1">
    <citation type="journal article" date="2011" name="PLoS Biol.">
        <title>Gene gain and loss during evolution of obligate parasitism in the white rust pathogen of Arabidopsis thaliana.</title>
        <authorList>
            <person name="Kemen E."/>
            <person name="Gardiner A."/>
            <person name="Schultz-Larsen T."/>
            <person name="Kemen A.C."/>
            <person name="Balmuth A.L."/>
            <person name="Robert-Seilaniantz A."/>
            <person name="Bailey K."/>
            <person name="Holub E."/>
            <person name="Studholme D.J."/>
            <person name="Maclean D."/>
            <person name="Jones J.D."/>
        </authorList>
    </citation>
    <scope>NUCLEOTIDE SEQUENCE</scope>
</reference>
<gene>
    <name evidence="1" type="primary">AlNc14C7G974</name>
    <name evidence="1" type="ORF">ALNC14_011060</name>
</gene>
<evidence type="ECO:0000313" key="1">
    <source>
        <dbReference type="EMBL" id="CCA14963.1"/>
    </source>
</evidence>
<sequence>MLDLHQKVYGHCNNSAIEFDSLINNLYRVFNGMASDQSGREAEIDEIMDFLRFSIKPNSTFTGTILFEFKDNDGKLSTNYTVRVTRSKDVYTEKNAKNIDSKSVTCKVSLSVDDFLWIYSGKASGGDIAKLFYSGKLSVSGFALRKVTAFASSFDFAPSIWEAFYERNRVQEGDFMPEDSQQSNATAQNVSRQQEKAQELVQMQWEVFLRNVFGMQSGLCASISPGSLPKLRSTQLSKTLVNVESVPDFGVGASDSATPVRALVPTKASINMASVEPSNDGLGNVLQNLMQLEHAERFKLPTKTSVDFSHCRDRVDITDAGMAQLEKALLALGRDRSARNKKRAKHVPALELLLWEVRNQAANWINLLRKKTVGKKSTGQLPVPDLEQFKNISQRYQSSMMDFNRHTTDGKSYNWATNLVNSSQFNSGNLLKASDQRHRFGKRRLGNSKQRLRQEFDSIQLYRLAINHARFGVI</sequence>
<dbReference type="EMBL" id="FR824052">
    <property type="protein sequence ID" value="CCA14963.1"/>
    <property type="molecule type" value="Genomic_DNA"/>
</dbReference>
<dbReference type="AlphaFoldDB" id="F0W1N4"/>
<reference evidence="1" key="2">
    <citation type="submission" date="2011-02" db="EMBL/GenBank/DDBJ databases">
        <authorList>
            <person name="MacLean D."/>
        </authorList>
    </citation>
    <scope>NUCLEOTIDE SEQUENCE</scope>
</reference>
<dbReference type="HOGENOM" id="CLU_649584_0_0_1"/>
<dbReference type="SUPFAM" id="SSF55718">
    <property type="entry name" value="SCP-like"/>
    <property type="match status" value="1"/>
</dbReference>
<organism evidence="1">
    <name type="scientific">Albugo laibachii Nc14</name>
    <dbReference type="NCBI Taxonomy" id="890382"/>
    <lineage>
        <taxon>Eukaryota</taxon>
        <taxon>Sar</taxon>
        <taxon>Stramenopiles</taxon>
        <taxon>Oomycota</taxon>
        <taxon>Peronosporomycetes</taxon>
        <taxon>Albuginales</taxon>
        <taxon>Albuginaceae</taxon>
        <taxon>Albugo</taxon>
    </lineage>
</organism>